<dbReference type="AlphaFoldDB" id="A0A1H9QE06"/>
<sequence length="77" mass="8969">MNSQQLQNEKLNIINWITQIQDYSIVEKIKALMSSSAKPYILTDEQQETLDSQLVLKPKSYTDVEKAYADLKTKYEL</sequence>
<proteinExistence type="predicted"/>
<name>A0A1H9QE06_FLAFI</name>
<protein>
    <submittedName>
        <fullName evidence="1">Uncharacterized protein</fullName>
    </submittedName>
</protein>
<dbReference type="Proteomes" id="UP000183658">
    <property type="component" value="Unassembled WGS sequence"/>
</dbReference>
<organism evidence="1 2">
    <name type="scientific">Flavobacterium frigoris</name>
    <dbReference type="NCBI Taxonomy" id="229204"/>
    <lineage>
        <taxon>Bacteria</taxon>
        <taxon>Pseudomonadati</taxon>
        <taxon>Bacteroidota</taxon>
        <taxon>Flavobacteriia</taxon>
        <taxon>Flavobacteriales</taxon>
        <taxon>Flavobacteriaceae</taxon>
        <taxon>Flavobacterium</taxon>
    </lineage>
</organism>
<evidence type="ECO:0000313" key="1">
    <source>
        <dbReference type="EMBL" id="SER58694.1"/>
    </source>
</evidence>
<dbReference type="EMBL" id="FOFZ01000016">
    <property type="protein sequence ID" value="SER58694.1"/>
    <property type="molecule type" value="Genomic_DNA"/>
</dbReference>
<dbReference type="RefSeq" id="WP_083380523.1">
    <property type="nucleotide sequence ID" value="NZ_CBCRVS010000017.1"/>
</dbReference>
<keyword evidence="2" id="KW-1185">Reference proteome</keyword>
<reference evidence="2" key="1">
    <citation type="submission" date="2016-10" db="EMBL/GenBank/DDBJ databases">
        <authorList>
            <person name="Varghese N."/>
            <person name="Submissions S."/>
        </authorList>
    </citation>
    <scope>NUCLEOTIDE SEQUENCE [LARGE SCALE GENOMIC DNA]</scope>
    <source>
        <strain evidence="2">DSM 15719</strain>
    </source>
</reference>
<dbReference type="OrthoDB" id="827255at2"/>
<evidence type="ECO:0000313" key="2">
    <source>
        <dbReference type="Proteomes" id="UP000183658"/>
    </source>
</evidence>
<gene>
    <name evidence="1" type="ORF">SAMN05444355_11613</name>
</gene>
<accession>A0A1H9QE06</accession>